<feature type="transmembrane region" description="Helical" evidence="9">
    <location>
        <begin position="188"/>
        <end position="207"/>
    </location>
</feature>
<dbReference type="Pfam" id="PF04922">
    <property type="entry name" value="DIE2_ALG10"/>
    <property type="match status" value="2"/>
</dbReference>
<keyword evidence="8 9" id="KW-0472">Membrane</keyword>
<dbReference type="PANTHER" id="PTHR12989">
    <property type="entry name" value="ALPHA-1,2-GLUCOSYLTRANSFERASE ALG10"/>
    <property type="match status" value="1"/>
</dbReference>
<dbReference type="AlphaFoldDB" id="F8WSU5"/>
<evidence type="ECO:0000313" key="10">
    <source>
        <dbReference type="EMBL" id="BAK53932.1"/>
    </source>
</evidence>
<sequence length="424" mass="48490">MLSNQPERPSHEVRRLERSFPMSARLGWLYPYALLYLFILIVAFYFPDIAPMADEGIHLYQIQHFHAGHLDLHGALTNIPGYHWLMALLTMPVETPSVVLVRRINAFFALGTLTTLMVLTYQVRGRLCITRVTQLLFMPLVLPFYFLIYTDAVSLLLILLCLSLGLSNRMLLAAVIGTLSLGIRQNNIVWLAMMPFLLYATEGGAWTDRRRLLRHVLRCWPFGLCAVAFLAFYFINGGVAVGDQWAHPPLAIHCGNFFFMLLVYLVLFLPAIVSHLPKTRAFVLALPHKGLLLTLLLMVYLFGFTNSHPYNQVYPEYFLRNMVLMTMVSSVWIKVLCFPLMALALCDFLARCPGRPAWVVIGVFAVLAVVPAWLIEQRYYMVPLLLMLLYRDEEAPWAEAATTWFYLFAGAVCTYGMTTHRFFM</sequence>
<evidence type="ECO:0000256" key="1">
    <source>
        <dbReference type="ARBA" id="ARBA00004477"/>
    </source>
</evidence>
<keyword evidence="3" id="KW-0328">Glycosyltransferase</keyword>
<keyword evidence="5 9" id="KW-0812">Transmembrane</keyword>
<keyword evidence="4 10" id="KW-0808">Transferase</keyword>
<reference evidence="10" key="1">
    <citation type="journal article" date="2012" name="J. Biosci. Bioeng.">
        <title>Isolation of genes coding for chitin-degrading enzymes in the novel chitinolytic bacterium, Chitiniphilus shinanonensis, and characterization of a gene coding for a family 19 chitinase.</title>
        <authorList>
            <person name="Huang L."/>
            <person name="Garbulewska E."/>
            <person name="Sato K."/>
            <person name="Kato Y."/>
            <person name="Nogawa M."/>
            <person name="Taguchi G."/>
            <person name="Shimosaka M."/>
        </authorList>
    </citation>
    <scope>NUCLEOTIDE SEQUENCE</scope>
    <source>
        <strain evidence="10">SAY3</strain>
    </source>
</reference>
<dbReference type="EMBL" id="AB649131">
    <property type="protein sequence ID" value="BAK53932.1"/>
    <property type="molecule type" value="Genomic_DNA"/>
</dbReference>
<dbReference type="GO" id="GO:0006488">
    <property type="term" value="P:dolichol-linked oligosaccharide biosynthetic process"/>
    <property type="evidence" value="ECO:0007669"/>
    <property type="project" value="InterPro"/>
</dbReference>
<dbReference type="PANTHER" id="PTHR12989:SF10">
    <property type="entry name" value="DOL-P-GLC:GLC(2)MAN(9)GLCNAC(2)-PP-DOL ALPHA-1,2-GLUCOSYLTRANSFERASE-RELATED"/>
    <property type="match status" value="1"/>
</dbReference>
<dbReference type="InterPro" id="IPR016900">
    <property type="entry name" value="Alg10"/>
</dbReference>
<evidence type="ECO:0000256" key="7">
    <source>
        <dbReference type="ARBA" id="ARBA00022989"/>
    </source>
</evidence>
<name>F8WSU5_9NEIS</name>
<evidence type="ECO:0000256" key="6">
    <source>
        <dbReference type="ARBA" id="ARBA00022824"/>
    </source>
</evidence>
<feature type="transmembrane region" description="Helical" evidence="9">
    <location>
        <begin position="281"/>
        <end position="302"/>
    </location>
</feature>
<feature type="transmembrane region" description="Helical" evidence="9">
    <location>
        <begin position="357"/>
        <end position="375"/>
    </location>
</feature>
<evidence type="ECO:0000256" key="9">
    <source>
        <dbReference type="SAM" id="Phobius"/>
    </source>
</evidence>
<feature type="transmembrane region" description="Helical" evidence="9">
    <location>
        <begin position="322"/>
        <end position="345"/>
    </location>
</feature>
<comment type="pathway">
    <text evidence="2">Protein modification; protein glycosylation.</text>
</comment>
<protein>
    <submittedName>
        <fullName evidence="10">Alpha-1,2-glucosyltransferase</fullName>
    </submittedName>
</protein>
<evidence type="ECO:0000256" key="3">
    <source>
        <dbReference type="ARBA" id="ARBA00022676"/>
    </source>
</evidence>
<keyword evidence="7 9" id="KW-1133">Transmembrane helix</keyword>
<gene>
    <name evidence="10" type="primary">cscO</name>
</gene>
<feature type="transmembrane region" description="Helical" evidence="9">
    <location>
        <begin position="395"/>
        <end position="417"/>
    </location>
</feature>
<evidence type="ECO:0000256" key="4">
    <source>
        <dbReference type="ARBA" id="ARBA00022679"/>
    </source>
</evidence>
<feature type="transmembrane region" description="Helical" evidence="9">
    <location>
        <begin position="219"/>
        <end position="238"/>
    </location>
</feature>
<comment type="subcellular location">
    <subcellularLocation>
        <location evidence="1">Endoplasmic reticulum membrane</location>
        <topology evidence="1">Multi-pass membrane protein</topology>
    </subcellularLocation>
</comment>
<accession>F8WSU5</accession>
<feature type="transmembrane region" description="Helical" evidence="9">
    <location>
        <begin position="28"/>
        <end position="46"/>
    </location>
</feature>
<dbReference type="GO" id="GO:0106073">
    <property type="term" value="F:dolichyl pyrophosphate Glc2Man9GlcNAc2 alpha-1,2-glucosyltransferase activity"/>
    <property type="evidence" value="ECO:0007669"/>
    <property type="project" value="InterPro"/>
</dbReference>
<evidence type="ECO:0000256" key="8">
    <source>
        <dbReference type="ARBA" id="ARBA00023136"/>
    </source>
</evidence>
<feature type="transmembrane region" description="Helical" evidence="9">
    <location>
        <begin position="135"/>
        <end position="168"/>
    </location>
</feature>
<evidence type="ECO:0000256" key="2">
    <source>
        <dbReference type="ARBA" id="ARBA00004922"/>
    </source>
</evidence>
<feature type="transmembrane region" description="Helical" evidence="9">
    <location>
        <begin position="250"/>
        <end position="269"/>
    </location>
</feature>
<evidence type="ECO:0000256" key="5">
    <source>
        <dbReference type="ARBA" id="ARBA00022692"/>
    </source>
</evidence>
<proteinExistence type="predicted"/>
<keyword evidence="6" id="KW-0256">Endoplasmic reticulum</keyword>
<feature type="transmembrane region" description="Helical" evidence="9">
    <location>
        <begin position="104"/>
        <end position="123"/>
    </location>
</feature>
<organism evidence="10">
    <name type="scientific">Chitiniphilus shinanonensis</name>
    <dbReference type="NCBI Taxonomy" id="553088"/>
    <lineage>
        <taxon>Bacteria</taxon>
        <taxon>Pseudomonadati</taxon>
        <taxon>Pseudomonadota</taxon>
        <taxon>Betaproteobacteria</taxon>
        <taxon>Neisseriales</taxon>
        <taxon>Chitinibacteraceae</taxon>
        <taxon>Chitiniphilus</taxon>
    </lineage>
</organism>